<dbReference type="Proteomes" id="UP000054099">
    <property type="component" value="Unassembled WGS sequence"/>
</dbReference>
<proteinExistence type="predicted"/>
<accession>A0A0V8J9U4</accession>
<sequence>MNYKDKVARYNKCLDIMIEINELRREYSPSIPEVIEFRKLGQDFKRSEDPNLKLLGARTIDYVRELHEMATLLHYFSPDSRAVRKQEALLNKAKSGMTVAILRIQGGELGGV</sequence>
<dbReference type="EMBL" id="LNQN01000002">
    <property type="protein sequence ID" value="KSU83424.1"/>
    <property type="molecule type" value="Genomic_DNA"/>
</dbReference>
<organism evidence="1 2">
    <name type="scientific">Fictibacillus enclensis</name>
    <dbReference type="NCBI Taxonomy" id="1017270"/>
    <lineage>
        <taxon>Bacteria</taxon>
        <taxon>Bacillati</taxon>
        <taxon>Bacillota</taxon>
        <taxon>Bacilli</taxon>
        <taxon>Bacillales</taxon>
        <taxon>Fictibacillaceae</taxon>
        <taxon>Fictibacillus</taxon>
    </lineage>
</organism>
<reference evidence="1 2" key="1">
    <citation type="journal article" date="2014" name="Antonie Van Leeuwenhoek">
        <title>Fictibacillus enclensis sp. nov., isolated from marine sediment.</title>
        <authorList>
            <person name="Dastager S.G."/>
            <person name="Mawlankar R."/>
            <person name="Srinivasan K."/>
            <person name="Tang S.K."/>
            <person name="Lee J.C."/>
            <person name="Ramana V.V."/>
            <person name="Shouche Y.S."/>
        </authorList>
    </citation>
    <scope>NUCLEOTIDE SEQUENCE [LARGE SCALE GENOMIC DNA]</scope>
    <source>
        <strain evidence="1 2">NIO-1003</strain>
    </source>
</reference>
<comment type="caution">
    <text evidence="1">The sequence shown here is derived from an EMBL/GenBank/DDBJ whole genome shotgun (WGS) entry which is preliminary data.</text>
</comment>
<keyword evidence="2" id="KW-1185">Reference proteome</keyword>
<evidence type="ECO:0000313" key="2">
    <source>
        <dbReference type="Proteomes" id="UP000054099"/>
    </source>
</evidence>
<gene>
    <name evidence="1" type="ORF">AS030_12730</name>
</gene>
<name>A0A0V8J9U4_9BACL</name>
<dbReference type="AlphaFoldDB" id="A0A0V8J9U4"/>
<dbReference type="RefSeq" id="WP_061972262.1">
    <property type="nucleotide sequence ID" value="NZ_FMAV01000002.1"/>
</dbReference>
<evidence type="ECO:0000313" key="1">
    <source>
        <dbReference type="EMBL" id="KSU83424.1"/>
    </source>
</evidence>
<protein>
    <submittedName>
        <fullName evidence="1">Uncharacterized protein</fullName>
    </submittedName>
</protein>